<evidence type="ECO:0000313" key="16">
    <source>
        <dbReference type="RefSeq" id="XP_022930303.1"/>
    </source>
</evidence>
<keyword evidence="6 9" id="KW-0067">ATP-binding</keyword>
<dbReference type="EC" id="2.7.11.1" evidence="1"/>
<feature type="signal peptide" evidence="12">
    <location>
        <begin position="1"/>
        <end position="27"/>
    </location>
</feature>
<proteinExistence type="inferred from homology"/>
<evidence type="ECO:0000256" key="10">
    <source>
        <dbReference type="RuleBase" id="RU000304"/>
    </source>
</evidence>
<dbReference type="AlphaFoldDB" id="A0A6J1EUR2"/>
<sequence>MADLLVMSSIIAAVMGVLLALSPRVYAHEFMMESGVSSAHQIPYSVSDGIRGFKCNFFAGDISVKTSRKLLREEREEEYTNLKDGDYPHRREKQDGKSLATPQNIGMVVTGTFVLCFGVLCPCFYRKRRRTVQRGIEIEQPSVHSASIEVMNPAPEKVPASPLRVPPSPRYSPSPRFKRLGSVHLNMSQVARATQDFSPALRIGEGGFGTVYKAQLENGHVVAIKRSKKELFENSRTDFSSEVELLSKIDHRSLVKLLGHVDHGNERIIITEYVGNGTLREHLDGVHGKILDFNQRLEIAIDIAHGLTYLHMYAEKQIIHRDVKSTNILLTENMRAKVADFGFARLGTLSTDQTHISTQVKGTVGYLDPEYMKTYQLTTKSDVYSFGILLVEILTGRRPLEVKRPPDERVTIRWAFNKYSENKILETLDPSMEETVDAEIVIKMFKLAIQCAAPVRAERPDMKFVGEQLWSIRANYMSQKKARLP</sequence>
<dbReference type="GO" id="GO:0005524">
    <property type="term" value="F:ATP binding"/>
    <property type="evidence" value="ECO:0007669"/>
    <property type="project" value="UniProtKB-UniRule"/>
</dbReference>
<evidence type="ECO:0000256" key="1">
    <source>
        <dbReference type="ARBA" id="ARBA00012513"/>
    </source>
</evidence>
<feature type="chain" id="PRO_5044638486" description="non-specific serine/threonine protein kinase" evidence="12">
    <location>
        <begin position="28"/>
        <end position="485"/>
    </location>
</feature>
<comment type="catalytic activity">
    <reaction evidence="8">
        <text>L-seryl-[protein] + ATP = O-phospho-L-seryl-[protein] + ADP + H(+)</text>
        <dbReference type="Rhea" id="RHEA:17989"/>
        <dbReference type="Rhea" id="RHEA-COMP:9863"/>
        <dbReference type="Rhea" id="RHEA-COMP:11604"/>
        <dbReference type="ChEBI" id="CHEBI:15378"/>
        <dbReference type="ChEBI" id="CHEBI:29999"/>
        <dbReference type="ChEBI" id="CHEBI:30616"/>
        <dbReference type="ChEBI" id="CHEBI:83421"/>
        <dbReference type="ChEBI" id="CHEBI:456216"/>
        <dbReference type="EC" id="2.7.11.1"/>
    </reaction>
</comment>
<evidence type="ECO:0000256" key="6">
    <source>
        <dbReference type="ARBA" id="ARBA00022840"/>
    </source>
</evidence>
<protein>
    <recommendedName>
        <fullName evidence="1">non-specific serine/threonine protein kinase</fullName>
        <ecNumber evidence="1">2.7.11.1</ecNumber>
    </recommendedName>
</protein>
<evidence type="ECO:0000256" key="9">
    <source>
        <dbReference type="PROSITE-ProRule" id="PRU10141"/>
    </source>
</evidence>
<dbReference type="Gene3D" id="3.30.200.20">
    <property type="entry name" value="Phosphorylase Kinase, domain 1"/>
    <property type="match status" value="1"/>
</dbReference>
<dbReference type="Pfam" id="PF07714">
    <property type="entry name" value="PK_Tyr_Ser-Thr"/>
    <property type="match status" value="1"/>
</dbReference>
<dbReference type="Gene3D" id="1.10.510.10">
    <property type="entry name" value="Transferase(Phosphotransferase) domain 1"/>
    <property type="match status" value="1"/>
</dbReference>
<keyword evidence="2 10" id="KW-0723">Serine/threonine-protein kinase</keyword>
<dbReference type="PROSITE" id="PS50011">
    <property type="entry name" value="PROTEIN_KINASE_DOM"/>
    <property type="match status" value="1"/>
</dbReference>
<keyword evidence="11" id="KW-1133">Transmembrane helix</keyword>
<dbReference type="RefSeq" id="XP_022930311.1">
    <property type="nucleotide sequence ID" value="XM_023074543.1"/>
</dbReference>
<dbReference type="PANTHER" id="PTHR47989:SF71">
    <property type="entry name" value="PROTEIN KINASE DOMAIN-CONTAINING PROTEIN"/>
    <property type="match status" value="1"/>
</dbReference>
<organism evidence="14 16">
    <name type="scientific">Cucurbita moschata</name>
    <name type="common">Winter crookneck squash</name>
    <name type="synonym">Cucurbita pepo var. moschata</name>
    <dbReference type="NCBI Taxonomy" id="3662"/>
    <lineage>
        <taxon>Eukaryota</taxon>
        <taxon>Viridiplantae</taxon>
        <taxon>Streptophyta</taxon>
        <taxon>Embryophyta</taxon>
        <taxon>Tracheophyta</taxon>
        <taxon>Spermatophyta</taxon>
        <taxon>Magnoliopsida</taxon>
        <taxon>eudicotyledons</taxon>
        <taxon>Gunneridae</taxon>
        <taxon>Pentapetalae</taxon>
        <taxon>rosids</taxon>
        <taxon>fabids</taxon>
        <taxon>Cucurbitales</taxon>
        <taxon>Cucurbitaceae</taxon>
        <taxon>Cucurbiteae</taxon>
        <taxon>Cucurbita</taxon>
    </lineage>
</organism>
<comment type="similarity">
    <text evidence="10">Belongs to the protein kinase superfamily.</text>
</comment>
<reference evidence="15 16" key="1">
    <citation type="submission" date="2025-04" db="UniProtKB">
        <authorList>
            <consortium name="RefSeq"/>
        </authorList>
    </citation>
    <scope>IDENTIFICATION</scope>
    <source>
        <tissue evidence="15 16">Young leaves</tissue>
    </source>
</reference>
<evidence type="ECO:0000256" key="4">
    <source>
        <dbReference type="ARBA" id="ARBA00022741"/>
    </source>
</evidence>
<dbReference type="SUPFAM" id="SSF56112">
    <property type="entry name" value="Protein kinase-like (PK-like)"/>
    <property type="match status" value="1"/>
</dbReference>
<name>A0A6J1EUR2_CUCMO</name>
<dbReference type="InterPro" id="IPR000719">
    <property type="entry name" value="Prot_kinase_dom"/>
</dbReference>
<dbReference type="PANTHER" id="PTHR47989">
    <property type="entry name" value="OS01G0750732 PROTEIN"/>
    <property type="match status" value="1"/>
</dbReference>
<dbReference type="Proteomes" id="UP000504609">
    <property type="component" value="Unplaced"/>
</dbReference>
<evidence type="ECO:0000256" key="8">
    <source>
        <dbReference type="ARBA" id="ARBA00048679"/>
    </source>
</evidence>
<evidence type="ECO:0000256" key="3">
    <source>
        <dbReference type="ARBA" id="ARBA00022679"/>
    </source>
</evidence>
<evidence type="ECO:0000256" key="5">
    <source>
        <dbReference type="ARBA" id="ARBA00022777"/>
    </source>
</evidence>
<comment type="catalytic activity">
    <reaction evidence="7">
        <text>L-threonyl-[protein] + ATP = O-phospho-L-threonyl-[protein] + ADP + H(+)</text>
        <dbReference type="Rhea" id="RHEA:46608"/>
        <dbReference type="Rhea" id="RHEA-COMP:11060"/>
        <dbReference type="Rhea" id="RHEA-COMP:11605"/>
        <dbReference type="ChEBI" id="CHEBI:15378"/>
        <dbReference type="ChEBI" id="CHEBI:30013"/>
        <dbReference type="ChEBI" id="CHEBI:30616"/>
        <dbReference type="ChEBI" id="CHEBI:61977"/>
        <dbReference type="ChEBI" id="CHEBI:456216"/>
        <dbReference type="EC" id="2.7.11.1"/>
    </reaction>
</comment>
<evidence type="ECO:0000313" key="17">
    <source>
        <dbReference type="RefSeq" id="XP_022930311.1"/>
    </source>
</evidence>
<accession>A0A6J1EUR2</accession>
<dbReference type="RefSeq" id="XP_022930303.1">
    <property type="nucleotide sequence ID" value="XM_023074535.1"/>
</dbReference>
<evidence type="ECO:0000256" key="7">
    <source>
        <dbReference type="ARBA" id="ARBA00047899"/>
    </source>
</evidence>
<keyword evidence="14" id="KW-1185">Reference proteome</keyword>
<keyword evidence="12" id="KW-0732">Signal</keyword>
<dbReference type="InterPro" id="IPR011009">
    <property type="entry name" value="Kinase-like_dom_sf"/>
</dbReference>
<keyword evidence="4 9" id="KW-0547">Nucleotide-binding</keyword>
<dbReference type="PROSITE" id="PS00107">
    <property type="entry name" value="PROTEIN_KINASE_ATP"/>
    <property type="match status" value="1"/>
</dbReference>
<dbReference type="InterPro" id="IPR017441">
    <property type="entry name" value="Protein_kinase_ATP_BS"/>
</dbReference>
<keyword evidence="11" id="KW-0472">Membrane</keyword>
<dbReference type="PROSITE" id="PS00108">
    <property type="entry name" value="PROTEIN_KINASE_ST"/>
    <property type="match status" value="1"/>
</dbReference>
<dbReference type="GO" id="GO:0004674">
    <property type="term" value="F:protein serine/threonine kinase activity"/>
    <property type="evidence" value="ECO:0007669"/>
    <property type="project" value="UniProtKB-KW"/>
</dbReference>
<feature type="transmembrane region" description="Helical" evidence="11">
    <location>
        <begin position="105"/>
        <end position="125"/>
    </location>
</feature>
<keyword evidence="5" id="KW-0418">Kinase</keyword>
<evidence type="ECO:0000259" key="13">
    <source>
        <dbReference type="PROSITE" id="PS50011"/>
    </source>
</evidence>
<evidence type="ECO:0000256" key="11">
    <source>
        <dbReference type="SAM" id="Phobius"/>
    </source>
</evidence>
<feature type="domain" description="Protein kinase" evidence="13">
    <location>
        <begin position="197"/>
        <end position="471"/>
    </location>
</feature>
<dbReference type="GeneID" id="111436788"/>
<keyword evidence="11" id="KW-0812">Transmembrane</keyword>
<evidence type="ECO:0000313" key="15">
    <source>
        <dbReference type="RefSeq" id="XP_022930295.1"/>
    </source>
</evidence>
<gene>
    <name evidence="15 16 17" type="primary">LOC111436788</name>
</gene>
<evidence type="ECO:0000313" key="14">
    <source>
        <dbReference type="Proteomes" id="UP000504609"/>
    </source>
</evidence>
<evidence type="ECO:0000256" key="2">
    <source>
        <dbReference type="ARBA" id="ARBA00022527"/>
    </source>
</evidence>
<feature type="binding site" evidence="9">
    <location>
        <position position="225"/>
    </location>
    <ligand>
        <name>ATP</name>
        <dbReference type="ChEBI" id="CHEBI:30616"/>
    </ligand>
</feature>
<dbReference type="FunFam" id="1.10.510.10:FF:000300">
    <property type="entry name" value="Calmodulin-binding receptor-like cytoplasmic kinase 3"/>
    <property type="match status" value="1"/>
</dbReference>
<dbReference type="KEGG" id="cmos:111436788"/>
<dbReference type="SMART" id="SM00220">
    <property type="entry name" value="S_TKc"/>
    <property type="match status" value="1"/>
</dbReference>
<dbReference type="RefSeq" id="XP_022930295.1">
    <property type="nucleotide sequence ID" value="XM_023074527.1"/>
</dbReference>
<evidence type="ECO:0000256" key="12">
    <source>
        <dbReference type="SAM" id="SignalP"/>
    </source>
</evidence>
<dbReference type="InterPro" id="IPR008271">
    <property type="entry name" value="Ser/Thr_kinase_AS"/>
</dbReference>
<dbReference type="CDD" id="cd14066">
    <property type="entry name" value="STKc_IRAK"/>
    <property type="match status" value="1"/>
</dbReference>
<dbReference type="InterPro" id="IPR001245">
    <property type="entry name" value="Ser-Thr/Tyr_kinase_cat_dom"/>
</dbReference>
<keyword evidence="3" id="KW-0808">Transferase</keyword>